<dbReference type="AlphaFoldDB" id="A0A5N0UUH7"/>
<name>A0A5N0UUH7_9PSEU</name>
<evidence type="ECO:0000256" key="5">
    <source>
        <dbReference type="SAM" id="Phobius"/>
    </source>
</evidence>
<feature type="transmembrane region" description="Helical" evidence="5">
    <location>
        <begin position="106"/>
        <end position="128"/>
    </location>
</feature>
<accession>A0A5N0UUH7</accession>
<evidence type="ECO:0000256" key="4">
    <source>
        <dbReference type="ARBA" id="ARBA00023136"/>
    </source>
</evidence>
<dbReference type="EMBL" id="VMNW02000060">
    <property type="protein sequence ID" value="KAA9155050.1"/>
    <property type="molecule type" value="Genomic_DNA"/>
</dbReference>
<dbReference type="GO" id="GO:0016020">
    <property type="term" value="C:membrane"/>
    <property type="evidence" value="ECO:0007669"/>
    <property type="project" value="UniProtKB-SubCell"/>
</dbReference>
<evidence type="ECO:0000256" key="3">
    <source>
        <dbReference type="ARBA" id="ARBA00022989"/>
    </source>
</evidence>
<dbReference type="Proteomes" id="UP000319769">
    <property type="component" value="Unassembled WGS sequence"/>
</dbReference>
<dbReference type="PANTHER" id="PTHR38480">
    <property type="entry name" value="SLR0254 PROTEIN"/>
    <property type="match status" value="1"/>
</dbReference>
<keyword evidence="4 5" id="KW-0472">Membrane</keyword>
<proteinExistence type="predicted"/>
<comment type="subcellular location">
    <subcellularLocation>
        <location evidence="1">Membrane</location>
        <topology evidence="1">Multi-pass membrane protein</topology>
    </subcellularLocation>
</comment>
<organism evidence="7 8">
    <name type="scientific">Amycolatopsis acidicola</name>
    <dbReference type="NCBI Taxonomy" id="2596893"/>
    <lineage>
        <taxon>Bacteria</taxon>
        <taxon>Bacillati</taxon>
        <taxon>Actinomycetota</taxon>
        <taxon>Actinomycetes</taxon>
        <taxon>Pseudonocardiales</taxon>
        <taxon>Pseudonocardiaceae</taxon>
        <taxon>Amycolatopsis</taxon>
    </lineage>
</organism>
<sequence length="257" mass="27392">MTGDAVVLELRLARLASRALAFAIDIVVQAVVLLLFVLVITLAGVHDEALGIALSLAALVLVRVGYPVLFETLTGGRTLGKLAFGLRAVRDDGGPIRFRHALTRGLSGAIVDFGPVAVWSIVALVVSLCSSKSKRVGDYLAGTVVIQERGEEPAAPLIVMPPALTEWAAQLDLSGLSDELALASRQYLARYQQMRPQARDALGSELVNELSGQIGAPWWSADVPPWAYLMAVLAERRNRITGLPAGREPQGPFDPPG</sequence>
<keyword evidence="3 5" id="KW-1133">Transmembrane helix</keyword>
<gene>
    <name evidence="7" type="ORF">FPZ12_030665</name>
</gene>
<evidence type="ECO:0000313" key="7">
    <source>
        <dbReference type="EMBL" id="KAA9155050.1"/>
    </source>
</evidence>
<keyword evidence="8" id="KW-1185">Reference proteome</keyword>
<dbReference type="OrthoDB" id="9787732at2"/>
<dbReference type="InterPro" id="IPR010432">
    <property type="entry name" value="RDD"/>
</dbReference>
<evidence type="ECO:0000256" key="2">
    <source>
        <dbReference type="ARBA" id="ARBA00022692"/>
    </source>
</evidence>
<reference evidence="7" key="1">
    <citation type="submission" date="2019-09" db="EMBL/GenBank/DDBJ databases">
        <authorList>
            <person name="Teo W.F.A."/>
            <person name="Duangmal K."/>
        </authorList>
    </citation>
    <scope>NUCLEOTIDE SEQUENCE [LARGE SCALE GENOMIC DNA]</scope>
    <source>
        <strain evidence="7">K81G1</strain>
    </source>
</reference>
<evidence type="ECO:0000259" key="6">
    <source>
        <dbReference type="Pfam" id="PF06271"/>
    </source>
</evidence>
<protein>
    <submittedName>
        <fullName evidence="7">RDD family protein</fullName>
    </submittedName>
</protein>
<dbReference type="Pfam" id="PF06271">
    <property type="entry name" value="RDD"/>
    <property type="match status" value="1"/>
</dbReference>
<dbReference type="PANTHER" id="PTHR38480:SF1">
    <property type="entry name" value="SLR0254 PROTEIN"/>
    <property type="match status" value="1"/>
</dbReference>
<evidence type="ECO:0000313" key="8">
    <source>
        <dbReference type="Proteomes" id="UP000319769"/>
    </source>
</evidence>
<evidence type="ECO:0000256" key="1">
    <source>
        <dbReference type="ARBA" id="ARBA00004141"/>
    </source>
</evidence>
<feature type="domain" description="RDD" evidence="6">
    <location>
        <begin position="13"/>
        <end position="142"/>
    </location>
</feature>
<feature type="transmembrane region" description="Helical" evidence="5">
    <location>
        <begin position="20"/>
        <end position="43"/>
    </location>
</feature>
<keyword evidence="2 5" id="KW-0812">Transmembrane</keyword>
<comment type="caution">
    <text evidence="7">The sequence shown here is derived from an EMBL/GenBank/DDBJ whole genome shotgun (WGS) entry which is preliminary data.</text>
</comment>
<feature type="transmembrane region" description="Helical" evidence="5">
    <location>
        <begin position="49"/>
        <end position="69"/>
    </location>
</feature>